<feature type="compositionally biased region" description="Polar residues" evidence="1">
    <location>
        <begin position="341"/>
        <end position="350"/>
    </location>
</feature>
<feature type="region of interest" description="Disordered" evidence="1">
    <location>
        <begin position="545"/>
        <end position="665"/>
    </location>
</feature>
<feature type="region of interest" description="Disordered" evidence="1">
    <location>
        <begin position="210"/>
        <end position="427"/>
    </location>
</feature>
<organism evidence="2 3">
    <name type="scientific">Elysia marginata</name>
    <dbReference type="NCBI Taxonomy" id="1093978"/>
    <lineage>
        <taxon>Eukaryota</taxon>
        <taxon>Metazoa</taxon>
        <taxon>Spiralia</taxon>
        <taxon>Lophotrochozoa</taxon>
        <taxon>Mollusca</taxon>
        <taxon>Gastropoda</taxon>
        <taxon>Heterobranchia</taxon>
        <taxon>Euthyneura</taxon>
        <taxon>Panpulmonata</taxon>
        <taxon>Sacoglossa</taxon>
        <taxon>Placobranchoidea</taxon>
        <taxon>Plakobranchidae</taxon>
        <taxon>Elysia</taxon>
    </lineage>
</organism>
<feature type="compositionally biased region" description="Low complexity" evidence="1">
    <location>
        <begin position="47"/>
        <end position="81"/>
    </location>
</feature>
<evidence type="ECO:0000256" key="1">
    <source>
        <dbReference type="SAM" id="MobiDB-lite"/>
    </source>
</evidence>
<feature type="compositionally biased region" description="Polar residues" evidence="1">
    <location>
        <begin position="17"/>
        <end position="46"/>
    </location>
</feature>
<feature type="compositionally biased region" description="Polar residues" evidence="1">
    <location>
        <begin position="230"/>
        <end position="241"/>
    </location>
</feature>
<feature type="region of interest" description="Disordered" evidence="1">
    <location>
        <begin position="723"/>
        <end position="800"/>
    </location>
</feature>
<feature type="compositionally biased region" description="Polar residues" evidence="1">
    <location>
        <begin position="639"/>
        <end position="665"/>
    </location>
</feature>
<feature type="compositionally biased region" description="Low complexity" evidence="1">
    <location>
        <begin position="820"/>
        <end position="834"/>
    </location>
</feature>
<feature type="compositionally biased region" description="Low complexity" evidence="1">
    <location>
        <begin position="779"/>
        <end position="800"/>
    </location>
</feature>
<name>A0AAV4IZY1_9GAST</name>
<feature type="compositionally biased region" description="Polar residues" evidence="1">
    <location>
        <begin position="259"/>
        <end position="272"/>
    </location>
</feature>
<dbReference type="AlphaFoldDB" id="A0AAV4IZY1"/>
<keyword evidence="3" id="KW-1185">Reference proteome</keyword>
<feature type="compositionally biased region" description="Polar residues" evidence="1">
    <location>
        <begin position="379"/>
        <end position="416"/>
    </location>
</feature>
<feature type="compositionally biased region" description="Basic and acidic residues" evidence="1">
    <location>
        <begin position="353"/>
        <end position="364"/>
    </location>
</feature>
<feature type="compositionally biased region" description="Polar residues" evidence="1">
    <location>
        <begin position="951"/>
        <end position="963"/>
    </location>
</feature>
<feature type="compositionally biased region" description="Polar residues" evidence="1">
    <location>
        <begin position="210"/>
        <end position="222"/>
    </location>
</feature>
<feature type="compositionally biased region" description="Polar residues" evidence="1">
    <location>
        <begin position="879"/>
        <end position="888"/>
    </location>
</feature>
<gene>
    <name evidence="2" type="ORF">ElyMa_006737200</name>
</gene>
<dbReference type="Proteomes" id="UP000762676">
    <property type="component" value="Unassembled WGS sequence"/>
</dbReference>
<feature type="compositionally biased region" description="Basic and acidic residues" evidence="1">
    <location>
        <begin position="243"/>
        <end position="253"/>
    </location>
</feature>
<feature type="region of interest" description="Disordered" evidence="1">
    <location>
        <begin position="1029"/>
        <end position="1052"/>
    </location>
</feature>
<feature type="compositionally biased region" description="Low complexity" evidence="1">
    <location>
        <begin position="131"/>
        <end position="141"/>
    </location>
</feature>
<proteinExistence type="predicted"/>
<feature type="compositionally biased region" description="Low complexity" evidence="1">
    <location>
        <begin position="935"/>
        <end position="950"/>
    </location>
</feature>
<dbReference type="EMBL" id="BMAT01013502">
    <property type="protein sequence ID" value="GFS14106.1"/>
    <property type="molecule type" value="Genomic_DNA"/>
</dbReference>
<feature type="region of interest" description="Disordered" evidence="1">
    <location>
        <begin position="815"/>
        <end position="853"/>
    </location>
</feature>
<sequence>MSLFFISSTDDSDKLEQSQTSALVDVNGNPTPLSSSVYSQMRQSPYSSSSSAQHSNSSNTTTTTASNSSSGGHGGSQTASSESELTKRQKRRDSKLNKQKAYQAVQYDDLKFKEDTSIDEILSFIQDSEAAGKTATANTKAGRGKKQGGKKVVSQEVPPATEDKVEVGKVVAKKKQGTKKDTPALNGQLSAEETELGDYRITLEAMGNSVSANCDSGENTAPSVIENLEESLQPNQGSLLSEETVKTNKDHNKKENKKQYPSSPKENTTTKSAVKEESSGPKESSDGNNKLNNNKKTKSKQPVAKKDSTDSVSQVNGPLSPPATMVKSSQNSVDNVKKTEPTVSEQTSPDLESGPKKEEVFVEVKKKKKRVGPKESGVLLTSSNAPFVPNQFYSRTGNGVSGQSGFRNNGYQRQPRSSTPLSFPTSTTTSLASSTISTTYMTNATTTPIVSSSNTTLSISSNSSSSSGVEHHIHPPRDLSPSAFPVLEGHSLPPTGTEARRNSCGDATDLLVESKSLCDSDRESVKSLPATSPMYPISYARMAAGSGPKRNNNSYPESIASPSSESGLGWQNSSNSSVTHTPTSSCHATSPGGVPAPHTPERKASTAVWKGSPRERRHSIGSSPAEEKINPPVGEESSDTSMASRNRQKSGSQEFLNRDLNSVSSTAPTEVKVAVVKPFQTSESSSSLQSDSNLSEDAMGLCFTHASRDVASSSHVKFTASSVPYATSKTSSPNTSLPSKQAESVSSVPSQTSSAQKNTDDETADSAVGKKTIPHMNKSGSSSSTSSRTNTSASGGNNSKSVVFLDKRFTSTPTQSLGITFGFDSSFDSTTNSTGKEEKDNSEKVPEKDSSVIHSAQVTVTVSSLSSSSSSISSSSPSNGQLTGSQPQARAHNIPPSIPPPVPGQTQQPDELSASDKKVPKGPHIERLPNGLIVPSHNQQPQQHQSGRGQPTTTSIVSNSVSPQVRPARTTPVVGPGLVIPFCLNYPPPPLPQGHAVVTSTGPPVALPPQGSSTAPCATLPESQDYRKLGCLPDISQPPPQSTLKTGPAQPGLVLPLQLPPQHHNRQQQQQLQQQLEGIPVVYGLKIKPNGGCGKLLFIPPSNLVKRSRPKEVTEASAFLKKNWTDINEPTGKNVITYKMMKQD</sequence>
<reference evidence="2 3" key="1">
    <citation type="journal article" date="2021" name="Elife">
        <title>Chloroplast acquisition without the gene transfer in kleptoplastic sea slugs, Plakobranchus ocellatus.</title>
        <authorList>
            <person name="Maeda T."/>
            <person name="Takahashi S."/>
            <person name="Yoshida T."/>
            <person name="Shimamura S."/>
            <person name="Takaki Y."/>
            <person name="Nagai Y."/>
            <person name="Toyoda A."/>
            <person name="Suzuki Y."/>
            <person name="Arimoto A."/>
            <person name="Ishii H."/>
            <person name="Satoh N."/>
            <person name="Nishiyama T."/>
            <person name="Hasebe M."/>
            <person name="Maruyama T."/>
            <person name="Minagawa J."/>
            <person name="Obokata J."/>
            <person name="Shigenobu S."/>
        </authorList>
    </citation>
    <scope>NUCLEOTIDE SEQUENCE [LARGE SCALE GENOMIC DNA]</scope>
</reference>
<feature type="compositionally biased region" description="Basic and acidic residues" evidence="1">
    <location>
        <begin position="914"/>
        <end position="927"/>
    </location>
</feature>
<feature type="compositionally biased region" description="Basic and acidic residues" evidence="1">
    <location>
        <begin position="835"/>
        <end position="851"/>
    </location>
</feature>
<protein>
    <submittedName>
        <fullName evidence="2">Uncharacterized protein</fullName>
    </submittedName>
</protein>
<feature type="compositionally biased region" description="Low complexity" evidence="1">
    <location>
        <begin position="744"/>
        <end position="754"/>
    </location>
</feature>
<feature type="compositionally biased region" description="Basic and acidic residues" evidence="1">
    <location>
        <begin position="273"/>
        <end position="285"/>
    </location>
</feature>
<evidence type="ECO:0000313" key="2">
    <source>
        <dbReference type="EMBL" id="GFS14106.1"/>
    </source>
</evidence>
<comment type="caution">
    <text evidence="2">The sequence shown here is derived from an EMBL/GenBank/DDBJ whole genome shotgun (WGS) entry which is preliminary data.</text>
</comment>
<feature type="region of interest" description="Disordered" evidence="1">
    <location>
        <begin position="129"/>
        <end position="161"/>
    </location>
</feature>
<feature type="region of interest" description="Disordered" evidence="1">
    <location>
        <begin position="867"/>
        <end position="969"/>
    </location>
</feature>
<feature type="compositionally biased region" description="Polar residues" evidence="1">
    <location>
        <begin position="723"/>
        <end position="743"/>
    </location>
</feature>
<feature type="compositionally biased region" description="Low complexity" evidence="1">
    <location>
        <begin position="417"/>
        <end position="427"/>
    </location>
</feature>
<feature type="compositionally biased region" description="Low complexity" evidence="1">
    <location>
        <begin position="867"/>
        <end position="878"/>
    </location>
</feature>
<feature type="region of interest" description="Disordered" evidence="1">
    <location>
        <begin position="1"/>
        <end position="103"/>
    </location>
</feature>
<evidence type="ECO:0000313" key="3">
    <source>
        <dbReference type="Proteomes" id="UP000762676"/>
    </source>
</evidence>
<feature type="compositionally biased region" description="Polar residues" evidence="1">
    <location>
        <begin position="549"/>
        <end position="588"/>
    </location>
</feature>
<accession>A0AAV4IZY1</accession>